<evidence type="ECO:0000259" key="4">
    <source>
        <dbReference type="PROSITE" id="PS50110"/>
    </source>
</evidence>
<feature type="transmembrane region" description="Helical" evidence="3">
    <location>
        <begin position="12"/>
        <end position="34"/>
    </location>
</feature>
<name>I4B3B0_TURPD</name>
<dbReference type="RefSeq" id="WP_014802284.1">
    <property type="nucleotide sequence ID" value="NC_018020.1"/>
</dbReference>
<dbReference type="KEGG" id="tpx:Turpa_1119"/>
<dbReference type="Gene3D" id="3.40.50.2300">
    <property type="match status" value="1"/>
</dbReference>
<feature type="transmembrane region" description="Helical" evidence="3">
    <location>
        <begin position="158"/>
        <end position="179"/>
    </location>
</feature>
<gene>
    <name evidence="5" type="ordered locus">Turpa_1119</name>
</gene>
<dbReference type="InterPro" id="IPR011006">
    <property type="entry name" value="CheY-like_superfamily"/>
</dbReference>
<sequence>MHATFMPTRMHRAVTYLVAPLLLNIVFFIVYLQIGIHVFDAATRVLAETERRLALQLLRLGGFAVPILYVLIRTRLLSRSISGHEVALLIFSAWLLAGTGDILRLMTANIISNLTAILHGVKIASFAIAALFGTAMVVQYCKRKILKERHLFLERSTILILFSVAYAAVALMVLAVHISNAQNQTGFYAGAAAVIAMLVALNIYGFILFRSFYASLGQRAFAVKSQQLPLGTPPSASAEKLQAAYAELFAVIELLGDKNQNRATLQSRLRQIGLELKRQSLAAERYAGQVLQQPRQTIRVIDHTRPARFLIIDSNSVSRRVLSEHLTPHSECRADTAESGKDGLHASLSLHYDVVFIGLDLSDMSGLEVARIIRENGSGAILVACADAGCALEPDALLAGFNRYVERPFDQHEIALHLESIFERR</sequence>
<dbReference type="GO" id="GO:0000160">
    <property type="term" value="P:phosphorelay signal transduction system"/>
    <property type="evidence" value="ECO:0007669"/>
    <property type="project" value="InterPro"/>
</dbReference>
<feature type="domain" description="Response regulatory" evidence="4">
    <location>
        <begin position="308"/>
        <end position="422"/>
    </location>
</feature>
<feature type="transmembrane region" description="Helical" evidence="3">
    <location>
        <begin position="86"/>
        <end position="111"/>
    </location>
</feature>
<dbReference type="Pfam" id="PF00072">
    <property type="entry name" value="Response_reg"/>
    <property type="match status" value="1"/>
</dbReference>
<evidence type="ECO:0000256" key="1">
    <source>
        <dbReference type="ARBA" id="ARBA00022553"/>
    </source>
</evidence>
<keyword evidence="6" id="KW-1185">Reference proteome</keyword>
<dbReference type="STRING" id="869212.Turpa_1119"/>
<feature type="transmembrane region" description="Helical" evidence="3">
    <location>
        <begin position="185"/>
        <end position="209"/>
    </location>
</feature>
<evidence type="ECO:0000313" key="6">
    <source>
        <dbReference type="Proteomes" id="UP000006048"/>
    </source>
</evidence>
<evidence type="ECO:0000313" key="5">
    <source>
        <dbReference type="EMBL" id="AFM11767.1"/>
    </source>
</evidence>
<reference evidence="5 6" key="1">
    <citation type="submission" date="2012-06" db="EMBL/GenBank/DDBJ databases">
        <title>The complete chromosome of genome of Turneriella parva DSM 21527.</title>
        <authorList>
            <consortium name="US DOE Joint Genome Institute (JGI-PGF)"/>
            <person name="Lucas S."/>
            <person name="Han J."/>
            <person name="Lapidus A."/>
            <person name="Bruce D."/>
            <person name="Goodwin L."/>
            <person name="Pitluck S."/>
            <person name="Peters L."/>
            <person name="Kyrpides N."/>
            <person name="Mavromatis K."/>
            <person name="Ivanova N."/>
            <person name="Mikhailova N."/>
            <person name="Chertkov O."/>
            <person name="Detter J.C."/>
            <person name="Tapia R."/>
            <person name="Han C."/>
            <person name="Land M."/>
            <person name="Hauser L."/>
            <person name="Markowitz V."/>
            <person name="Cheng J.-F."/>
            <person name="Hugenholtz P."/>
            <person name="Woyke T."/>
            <person name="Wu D."/>
            <person name="Gronow S."/>
            <person name="Wellnitz S."/>
            <person name="Brambilla E."/>
            <person name="Klenk H.-P."/>
            <person name="Eisen J.A."/>
        </authorList>
    </citation>
    <scope>NUCLEOTIDE SEQUENCE [LARGE SCALE GENOMIC DNA]</scope>
    <source>
        <strain evidence="6">ATCC BAA-1111 / DSM 21527 / NCTC 11395 / H</strain>
    </source>
</reference>
<dbReference type="SMART" id="SM00448">
    <property type="entry name" value="REC"/>
    <property type="match status" value="1"/>
</dbReference>
<dbReference type="InterPro" id="IPR050595">
    <property type="entry name" value="Bact_response_regulator"/>
</dbReference>
<evidence type="ECO:0000256" key="3">
    <source>
        <dbReference type="SAM" id="Phobius"/>
    </source>
</evidence>
<dbReference type="EMBL" id="CP002959">
    <property type="protein sequence ID" value="AFM11767.1"/>
    <property type="molecule type" value="Genomic_DNA"/>
</dbReference>
<dbReference type="PANTHER" id="PTHR44591">
    <property type="entry name" value="STRESS RESPONSE REGULATOR PROTEIN 1"/>
    <property type="match status" value="1"/>
</dbReference>
<dbReference type="PROSITE" id="PS50110">
    <property type="entry name" value="RESPONSE_REGULATORY"/>
    <property type="match status" value="1"/>
</dbReference>
<keyword evidence="1" id="KW-0597">Phosphoprotein</keyword>
<dbReference type="HOGENOM" id="CLU_645486_0_0_12"/>
<organism evidence="5 6">
    <name type="scientific">Turneriella parva (strain ATCC BAA-1111 / DSM 21527 / NCTC 11395 / H)</name>
    <name type="common">Leptospira parva</name>
    <dbReference type="NCBI Taxonomy" id="869212"/>
    <lineage>
        <taxon>Bacteria</taxon>
        <taxon>Pseudomonadati</taxon>
        <taxon>Spirochaetota</taxon>
        <taxon>Spirochaetia</taxon>
        <taxon>Leptospirales</taxon>
        <taxon>Leptospiraceae</taxon>
        <taxon>Turneriella</taxon>
    </lineage>
</organism>
<keyword evidence="3" id="KW-1133">Transmembrane helix</keyword>
<accession>I4B3B0</accession>
<keyword evidence="3" id="KW-0812">Transmembrane</keyword>
<proteinExistence type="predicted"/>
<evidence type="ECO:0000256" key="2">
    <source>
        <dbReference type="PROSITE-ProRule" id="PRU00169"/>
    </source>
</evidence>
<keyword evidence="3" id="KW-0472">Membrane</keyword>
<dbReference type="AlphaFoldDB" id="I4B3B0"/>
<comment type="caution">
    <text evidence="2">Lacks conserved residue(s) required for the propagation of feature annotation.</text>
</comment>
<feature type="transmembrane region" description="Helical" evidence="3">
    <location>
        <begin position="117"/>
        <end position="138"/>
    </location>
</feature>
<dbReference type="InterPro" id="IPR001789">
    <property type="entry name" value="Sig_transdc_resp-reg_receiver"/>
</dbReference>
<feature type="transmembrane region" description="Helical" evidence="3">
    <location>
        <begin position="54"/>
        <end position="74"/>
    </location>
</feature>
<dbReference type="OrthoDB" id="277391at2"/>
<dbReference type="Proteomes" id="UP000006048">
    <property type="component" value="Chromosome"/>
</dbReference>
<dbReference type="PANTHER" id="PTHR44591:SF3">
    <property type="entry name" value="RESPONSE REGULATORY DOMAIN-CONTAINING PROTEIN"/>
    <property type="match status" value="1"/>
</dbReference>
<dbReference type="SUPFAM" id="SSF52172">
    <property type="entry name" value="CheY-like"/>
    <property type="match status" value="1"/>
</dbReference>
<protein>
    <submittedName>
        <fullName evidence="5">Response regulator receiver</fullName>
    </submittedName>
</protein>